<accession>Q8PY63</accession>
<name>Q8PY63_METMA</name>
<gene>
    <name evidence="1" type="ordered locus">MM_1001</name>
</gene>
<dbReference type="EMBL" id="AE008384">
    <property type="protein sequence ID" value="AAM30697.1"/>
    <property type="molecule type" value="Genomic_DNA"/>
</dbReference>
<dbReference type="AlphaFoldDB" id="Q8PY63"/>
<organism evidence="1 2">
    <name type="scientific">Methanosarcina mazei (strain ATCC BAA-159 / DSM 3647 / Goe1 / Go1 / JCM 11833 / OCM 88)</name>
    <name type="common">Methanosarcina frisia</name>
    <dbReference type="NCBI Taxonomy" id="192952"/>
    <lineage>
        <taxon>Archaea</taxon>
        <taxon>Methanobacteriati</taxon>
        <taxon>Methanobacteriota</taxon>
        <taxon>Stenosarchaea group</taxon>
        <taxon>Methanomicrobia</taxon>
        <taxon>Methanosarcinales</taxon>
        <taxon>Methanosarcinaceae</taxon>
        <taxon>Methanosarcina</taxon>
    </lineage>
</organism>
<protein>
    <submittedName>
        <fullName evidence="1">Uncharacterized protein</fullName>
    </submittedName>
</protein>
<dbReference type="KEGG" id="mma:MM_1001"/>
<dbReference type="Proteomes" id="UP000000595">
    <property type="component" value="Chromosome"/>
</dbReference>
<sequence length="72" mass="8505">MIHIFSYIRLLSFSGCMALCRESGLTLLDFCFEKDAVMYKDQKIRYKPKTVIFLLKNIYSKNYLLFFISGAF</sequence>
<evidence type="ECO:0000313" key="1">
    <source>
        <dbReference type="EMBL" id="AAM30697.1"/>
    </source>
</evidence>
<dbReference type="HOGENOM" id="CLU_2712872_0_0_2"/>
<proteinExistence type="predicted"/>
<evidence type="ECO:0000313" key="2">
    <source>
        <dbReference type="Proteomes" id="UP000000595"/>
    </source>
</evidence>
<reference evidence="1 2" key="1">
    <citation type="journal article" date="2002" name="J. Mol. Microbiol. Biotechnol.">
        <title>The genome of Methanosarcina mazei: evidence for lateral gene transfer between Bacteria and Archaea.</title>
        <authorList>
            <person name="Deppenmeier U."/>
            <person name="Johann A."/>
            <person name="Hartsch T."/>
            <person name="Merkl R."/>
            <person name="Schmitz R.A."/>
            <person name="Martinez-Arias R."/>
            <person name="Henne A."/>
            <person name="Wiezer A."/>
            <person name="Baumer S."/>
            <person name="Jacobi C."/>
            <person name="Bruggemann H."/>
            <person name="Lienard T."/>
            <person name="Christmann A."/>
            <person name="Bomeke M."/>
            <person name="Steckel S."/>
            <person name="Bhattacharyya A."/>
            <person name="Lykidis A."/>
            <person name="Overbeek R."/>
            <person name="Klenk H.P."/>
            <person name="Gunsalus R.P."/>
            <person name="Fritz H.J."/>
            <person name="Gottschalk G."/>
        </authorList>
    </citation>
    <scope>NUCLEOTIDE SEQUENCE [LARGE SCALE GENOMIC DNA]</scope>
    <source>
        <strain evidence="2">ATCC BAA-159 / DSM 3647 / Goe1 / Go1 / JCM 11833 / OCM 88</strain>
    </source>
</reference>